<keyword evidence="2" id="KW-1185">Reference proteome</keyword>
<dbReference type="EMBL" id="CP091430">
    <property type="protein sequence ID" value="UVI28279.1"/>
    <property type="molecule type" value="Genomic_DNA"/>
</dbReference>
<evidence type="ECO:0000313" key="1">
    <source>
        <dbReference type="EMBL" id="UVI28279.1"/>
    </source>
</evidence>
<proteinExistence type="predicted"/>
<organism evidence="1 2">
    <name type="scientific">Paenibacillus spongiae</name>
    <dbReference type="NCBI Taxonomy" id="2909671"/>
    <lineage>
        <taxon>Bacteria</taxon>
        <taxon>Bacillati</taxon>
        <taxon>Bacillota</taxon>
        <taxon>Bacilli</taxon>
        <taxon>Bacillales</taxon>
        <taxon>Paenibacillaceae</taxon>
        <taxon>Paenibacillus</taxon>
    </lineage>
</organism>
<protein>
    <submittedName>
        <fullName evidence="1">GapA-binding peptide SR1P</fullName>
    </submittedName>
</protein>
<gene>
    <name evidence="1" type="ORF">L1F29_22880</name>
</gene>
<sequence length="57" mass="6172">MNINKMVISGKERKLELGAILCKYCGCLIGTIPTNGVKKFYGVCQSEPCQQLAKGGH</sequence>
<reference evidence="1" key="1">
    <citation type="submission" date="2022-01" db="EMBL/GenBank/DDBJ databases">
        <title>Paenibacillus spongiae sp. nov., isolated from marine sponge.</title>
        <authorList>
            <person name="Li Z."/>
            <person name="Zhang M."/>
        </authorList>
    </citation>
    <scope>NUCLEOTIDE SEQUENCE</scope>
    <source>
        <strain evidence="1">PHS-Z3</strain>
    </source>
</reference>
<name>A0ABY5S3K8_9BACL</name>
<dbReference type="RefSeq" id="WP_258384367.1">
    <property type="nucleotide sequence ID" value="NZ_CP091430.1"/>
</dbReference>
<evidence type="ECO:0000313" key="2">
    <source>
        <dbReference type="Proteomes" id="UP001057877"/>
    </source>
</evidence>
<dbReference type="Proteomes" id="UP001057877">
    <property type="component" value="Chromosome"/>
</dbReference>
<accession>A0ABY5S3K8</accession>